<sequence>MVAPPRLSPPRSPSYLLPALVALALFTLFFLYKVDDFATSIKTMAGHNLEPTPWHVFPAKSFDDETRQSRAYKIIQCSYLSCPYFNRSIIERPHFSSSKPAAQCPEFFSYIHRDLAPWAKTGITENQVMEAKNFAAFRIVIFQGRLYLDPYYACFQSRMMVTIWGFVQLLRKYPGMVPDVDLMFDCMDKPILNRTERQSNPVPLFRYCTTREHFDIPFPDWSFWGWSEINIRPWSEEFPDIKKGSQTKRWPKKQPRAFWKGNPDVVSPVRLELLQCNDSRKWGAQIMRQDWVQEAKEGFEASKLSNQCNYRYKIYAEGFAWSVSLKYILSCGSMTLIISPQYEDFFSRGLIPKKNYWPVSPVDLCKSIKSAVDWGNTHPAEAQAIGQAGQDFMASLSMDKIYDYMFHLITEYSKLQMFKPVPPPSALEVCPDSVLCFADEKQKLFLKKSTTSPSLEPPCNLPPVDDNANKRWMDEKQKLQEEVRQMGQQPKP</sequence>
<organism evidence="6 7">
    <name type="scientific">Linum tenue</name>
    <dbReference type="NCBI Taxonomy" id="586396"/>
    <lineage>
        <taxon>Eukaryota</taxon>
        <taxon>Viridiplantae</taxon>
        <taxon>Streptophyta</taxon>
        <taxon>Embryophyta</taxon>
        <taxon>Tracheophyta</taxon>
        <taxon>Spermatophyta</taxon>
        <taxon>Magnoliopsida</taxon>
        <taxon>eudicotyledons</taxon>
        <taxon>Gunneridae</taxon>
        <taxon>Pentapetalae</taxon>
        <taxon>rosids</taxon>
        <taxon>fabids</taxon>
        <taxon>Malpighiales</taxon>
        <taxon>Linaceae</taxon>
        <taxon>Linum</taxon>
    </lineage>
</organism>
<accession>A0AAV0Q5B6</accession>
<gene>
    <name evidence="6" type="ORF">LITE_LOCUS41798</name>
</gene>
<feature type="domain" description="Glycosyl transferase CAP10" evidence="5">
    <location>
        <begin position="176"/>
        <end position="419"/>
    </location>
</feature>
<keyword evidence="7" id="KW-1185">Reference proteome</keyword>
<dbReference type="Proteomes" id="UP001154282">
    <property type="component" value="Unassembled WGS sequence"/>
</dbReference>
<evidence type="ECO:0000259" key="5">
    <source>
        <dbReference type="SMART" id="SM00672"/>
    </source>
</evidence>
<dbReference type="SMART" id="SM00672">
    <property type="entry name" value="CAP10"/>
    <property type="match status" value="1"/>
</dbReference>
<dbReference type="EMBL" id="CAMGYJ010000009">
    <property type="protein sequence ID" value="CAI0540689.1"/>
    <property type="molecule type" value="Genomic_DNA"/>
</dbReference>
<keyword evidence="4" id="KW-0812">Transmembrane</keyword>
<evidence type="ECO:0000313" key="7">
    <source>
        <dbReference type="Proteomes" id="UP001154282"/>
    </source>
</evidence>
<name>A0AAV0Q5B6_9ROSI</name>
<keyword evidence="2" id="KW-0808">Transferase</keyword>
<dbReference type="AlphaFoldDB" id="A0AAV0Q5B6"/>
<protein>
    <recommendedName>
        <fullName evidence="5">Glycosyl transferase CAP10 domain-containing protein</fullName>
    </recommendedName>
</protein>
<dbReference type="InterPro" id="IPR006598">
    <property type="entry name" value="CAP10"/>
</dbReference>
<dbReference type="PANTHER" id="PTHR12203">
    <property type="entry name" value="KDEL LYS-ASP-GLU-LEU CONTAINING - RELATED"/>
    <property type="match status" value="1"/>
</dbReference>
<dbReference type="Pfam" id="PF05686">
    <property type="entry name" value="Glyco_transf_90"/>
    <property type="match status" value="1"/>
</dbReference>
<feature type="region of interest" description="Disordered" evidence="3">
    <location>
        <begin position="448"/>
        <end position="473"/>
    </location>
</feature>
<keyword evidence="4" id="KW-0472">Membrane</keyword>
<feature type="transmembrane region" description="Helical" evidence="4">
    <location>
        <begin position="15"/>
        <end position="34"/>
    </location>
</feature>
<evidence type="ECO:0000313" key="6">
    <source>
        <dbReference type="EMBL" id="CAI0540689.1"/>
    </source>
</evidence>
<proteinExistence type="inferred from homology"/>
<comment type="similarity">
    <text evidence="1">Belongs to the glycosyltransferase 90 family.</text>
</comment>
<comment type="caution">
    <text evidence="6">The sequence shown here is derived from an EMBL/GenBank/DDBJ whole genome shotgun (WGS) entry which is preliminary data.</text>
</comment>
<evidence type="ECO:0000256" key="1">
    <source>
        <dbReference type="ARBA" id="ARBA00010118"/>
    </source>
</evidence>
<reference evidence="6" key="1">
    <citation type="submission" date="2022-08" db="EMBL/GenBank/DDBJ databases">
        <authorList>
            <person name="Gutierrez-Valencia J."/>
        </authorList>
    </citation>
    <scope>NUCLEOTIDE SEQUENCE</scope>
</reference>
<keyword evidence="4" id="KW-1133">Transmembrane helix</keyword>
<evidence type="ECO:0000256" key="2">
    <source>
        <dbReference type="ARBA" id="ARBA00022679"/>
    </source>
</evidence>
<evidence type="ECO:0000256" key="3">
    <source>
        <dbReference type="SAM" id="MobiDB-lite"/>
    </source>
</evidence>
<dbReference type="PANTHER" id="PTHR12203:SF35">
    <property type="entry name" value="PROTEIN O-GLUCOSYLTRANSFERASE 1"/>
    <property type="match status" value="1"/>
</dbReference>
<dbReference type="InterPro" id="IPR051091">
    <property type="entry name" value="O-Glucosyltr/Glycosyltrsf_90"/>
</dbReference>
<evidence type="ECO:0000256" key="4">
    <source>
        <dbReference type="SAM" id="Phobius"/>
    </source>
</evidence>
<dbReference type="GO" id="GO:0016740">
    <property type="term" value="F:transferase activity"/>
    <property type="evidence" value="ECO:0007669"/>
    <property type="project" value="UniProtKB-KW"/>
</dbReference>